<proteinExistence type="predicted"/>
<comment type="subcellular location">
    <subcellularLocation>
        <location evidence="1">Endomembrane system</location>
        <topology evidence="1">Multi-pass membrane protein</topology>
    </subcellularLocation>
</comment>
<gene>
    <name evidence="9" type="primary">PEX30_2</name>
    <name evidence="9" type="ORF">EC973_006866</name>
</gene>
<dbReference type="GO" id="GO:0005778">
    <property type="term" value="C:peroxisomal membrane"/>
    <property type="evidence" value="ECO:0007669"/>
    <property type="project" value="UniProtKB-ARBA"/>
</dbReference>
<dbReference type="EMBL" id="JABAYA010000046">
    <property type="protein sequence ID" value="KAF7727978.1"/>
    <property type="molecule type" value="Genomic_DNA"/>
</dbReference>
<dbReference type="GO" id="GO:0012505">
    <property type="term" value="C:endomembrane system"/>
    <property type="evidence" value="ECO:0007669"/>
    <property type="project" value="UniProtKB-SubCell"/>
</dbReference>
<feature type="transmembrane region" description="Helical" evidence="6">
    <location>
        <begin position="240"/>
        <end position="259"/>
    </location>
</feature>
<evidence type="ECO:0000256" key="4">
    <source>
        <dbReference type="ARBA" id="ARBA00023136"/>
    </source>
</evidence>
<evidence type="ECO:0000256" key="5">
    <source>
        <dbReference type="SAM" id="MobiDB-lite"/>
    </source>
</evidence>
<dbReference type="OrthoDB" id="5586090at2759"/>
<evidence type="ECO:0000256" key="1">
    <source>
        <dbReference type="ARBA" id="ARBA00004127"/>
    </source>
</evidence>
<keyword evidence="4 6" id="KW-0472">Membrane</keyword>
<dbReference type="PANTHER" id="PTHR31679:SF2">
    <property type="entry name" value="PEROXISOMAL MEMBRANE PROTEIN PEX30-RELATED"/>
    <property type="match status" value="1"/>
</dbReference>
<keyword evidence="3 6" id="KW-1133">Transmembrane helix</keyword>
<feature type="domain" description="Peroxin/Ferlin" evidence="8">
    <location>
        <begin position="410"/>
        <end position="443"/>
    </location>
</feature>
<evidence type="ECO:0000313" key="9">
    <source>
        <dbReference type="EMBL" id="KAF7727978.1"/>
    </source>
</evidence>
<feature type="domain" description="Peroxin/Ferlin" evidence="7">
    <location>
        <begin position="314"/>
        <end position="397"/>
    </location>
</feature>
<dbReference type="InterPro" id="IPR006614">
    <property type="entry name" value="Peroxin/Ferlin"/>
</dbReference>
<name>A0A8H7BVU1_9FUNG</name>
<feature type="compositionally biased region" description="Acidic residues" evidence="5">
    <location>
        <begin position="117"/>
        <end position="132"/>
    </location>
</feature>
<keyword evidence="2 6" id="KW-0812">Transmembrane</keyword>
<evidence type="ECO:0000313" key="10">
    <source>
        <dbReference type="Proteomes" id="UP000605846"/>
    </source>
</evidence>
<organism evidence="9 10">
    <name type="scientific">Apophysomyces ossiformis</name>
    <dbReference type="NCBI Taxonomy" id="679940"/>
    <lineage>
        <taxon>Eukaryota</taxon>
        <taxon>Fungi</taxon>
        <taxon>Fungi incertae sedis</taxon>
        <taxon>Mucoromycota</taxon>
        <taxon>Mucoromycotina</taxon>
        <taxon>Mucoromycetes</taxon>
        <taxon>Mucorales</taxon>
        <taxon>Mucorineae</taxon>
        <taxon>Mucoraceae</taxon>
        <taxon>Apophysomyces</taxon>
    </lineage>
</organism>
<dbReference type="SMART" id="SM00694">
    <property type="entry name" value="DysFC"/>
    <property type="match status" value="1"/>
</dbReference>
<evidence type="ECO:0000256" key="2">
    <source>
        <dbReference type="ARBA" id="ARBA00022692"/>
    </source>
</evidence>
<dbReference type="InterPro" id="IPR010482">
    <property type="entry name" value="TECPR1-like_DysF"/>
</dbReference>
<dbReference type="Pfam" id="PF06398">
    <property type="entry name" value="Pex24p"/>
    <property type="match status" value="1"/>
</dbReference>
<dbReference type="InterPro" id="IPR052646">
    <property type="entry name" value="Peroxisomal_PEX28-32"/>
</dbReference>
<evidence type="ECO:0000256" key="6">
    <source>
        <dbReference type="SAM" id="Phobius"/>
    </source>
</evidence>
<comment type="caution">
    <text evidence="9">The sequence shown here is derived from an EMBL/GenBank/DDBJ whole genome shotgun (WGS) entry which is preliminary data.</text>
</comment>
<accession>A0A8H7BVU1</accession>
<protein>
    <submittedName>
        <fullName evidence="9">Peroxisome- protein</fullName>
    </submittedName>
</protein>
<dbReference type="Proteomes" id="UP000605846">
    <property type="component" value="Unassembled WGS sequence"/>
</dbReference>
<sequence>MHSYSSPHAIGALDQIPTPVLKTLVGLGPAIKLIAHVAELIAWQTSQPRQSLLLVLLWIVCCLWTWHVLAFGVPMLLLSKLWRDWLGVRTTRYRREKLERERLARRRKREEQKRENDEDDEDDQQTQEEQEELISRKIQPEGQVSLDDTLNHLVIITEHVDKARQQLQWVMSYLDGSRPDLAVSVLSVLLYVWPLWILLTLLLGTSGSLALLGAIALLSPSPWFKVILLAARRNVLLSNLAAALWAYGVAVTVSCLHLPSAILGKATSATTGGCSSVKLWFTRLIKRAKVEKKKALDILQKEDEVETQSGKKNEMVFQFEVYENQRWWLGMDWTTNMMPSERGPWTDKQLKAIPSKESFNLPESTQETTYHPAGDGWVIERRTSKTWQWADNEWWVDMTGEVQNRVDRNGWEYGNNAWKSTTGVAGIKTFTRRRRWCRRARLIERQIEHRVPAPKENSNSLRKRH</sequence>
<feature type="transmembrane region" description="Helical" evidence="6">
    <location>
        <begin position="209"/>
        <end position="228"/>
    </location>
</feature>
<feature type="transmembrane region" description="Helical" evidence="6">
    <location>
        <begin position="181"/>
        <end position="203"/>
    </location>
</feature>
<evidence type="ECO:0000256" key="3">
    <source>
        <dbReference type="ARBA" id="ARBA00022989"/>
    </source>
</evidence>
<evidence type="ECO:0000259" key="8">
    <source>
        <dbReference type="SMART" id="SM00694"/>
    </source>
</evidence>
<evidence type="ECO:0000259" key="7">
    <source>
        <dbReference type="SMART" id="SM00693"/>
    </source>
</evidence>
<dbReference type="SMART" id="SM00693">
    <property type="entry name" value="DysFN"/>
    <property type="match status" value="1"/>
</dbReference>
<dbReference type="PANTHER" id="PTHR31679">
    <property type="entry name" value="PEROXISOMAL MEMBRANE PROTEIN PEX30-RELATED"/>
    <property type="match status" value="1"/>
</dbReference>
<feature type="transmembrane region" description="Helical" evidence="6">
    <location>
        <begin position="52"/>
        <end position="78"/>
    </location>
</feature>
<keyword evidence="10" id="KW-1185">Reference proteome</keyword>
<feature type="region of interest" description="Disordered" evidence="5">
    <location>
        <begin position="104"/>
        <end position="132"/>
    </location>
</feature>
<dbReference type="AlphaFoldDB" id="A0A8H7BVU1"/>
<dbReference type="GO" id="GO:0007031">
    <property type="term" value="P:peroxisome organization"/>
    <property type="evidence" value="ECO:0007669"/>
    <property type="project" value="TreeGrafter"/>
</dbReference>
<reference evidence="9" key="1">
    <citation type="submission" date="2020-01" db="EMBL/GenBank/DDBJ databases">
        <title>Genome Sequencing of Three Apophysomyces-Like Fungal Strains Confirms a Novel Fungal Genus in the Mucoromycota with divergent Burkholderia-like Endosymbiotic Bacteria.</title>
        <authorList>
            <person name="Stajich J.E."/>
            <person name="Macias A.M."/>
            <person name="Carter-House D."/>
            <person name="Lovett B."/>
            <person name="Kasson L.R."/>
            <person name="Berry K."/>
            <person name="Grigoriev I."/>
            <person name="Chang Y."/>
            <person name="Spatafora J."/>
            <person name="Kasson M.T."/>
        </authorList>
    </citation>
    <scope>NUCLEOTIDE SEQUENCE</scope>
    <source>
        <strain evidence="9">NRRL A-21654</strain>
    </source>
</reference>